<keyword evidence="2" id="KW-1185">Reference proteome</keyword>
<proteinExistence type="predicted"/>
<reference evidence="1" key="1">
    <citation type="submission" date="2020-12" db="EMBL/GenBank/DDBJ databases">
        <title>Desulfobium dissulfuricans gen. nov., sp. nov., a novel mesophilic, sulfate-reducing bacterium isolated from a deep-sea hydrothermal vent.</title>
        <authorList>
            <person name="Hashimoto Y."/>
            <person name="Tame A."/>
            <person name="Sawayama S."/>
            <person name="Miyazaki J."/>
            <person name="Takai K."/>
            <person name="Nakagawa S."/>
        </authorList>
    </citation>
    <scope>NUCLEOTIDE SEQUENCE</scope>
    <source>
        <strain evidence="1">GF1</strain>
    </source>
</reference>
<dbReference type="Pfam" id="PF09719">
    <property type="entry name" value="C_GCAxxG_C_C"/>
    <property type="match status" value="1"/>
</dbReference>
<dbReference type="InterPro" id="IPR010181">
    <property type="entry name" value="CGCAxxGCC_motif"/>
</dbReference>
<organism evidence="1 2">
    <name type="scientific">Desulfolithobacter dissulfuricans</name>
    <dbReference type="NCBI Taxonomy" id="2795293"/>
    <lineage>
        <taxon>Bacteria</taxon>
        <taxon>Pseudomonadati</taxon>
        <taxon>Thermodesulfobacteriota</taxon>
        <taxon>Desulfobulbia</taxon>
        <taxon>Desulfobulbales</taxon>
        <taxon>Desulfobulbaceae</taxon>
        <taxon>Desulfolithobacter</taxon>
    </lineage>
</organism>
<protein>
    <recommendedName>
        <fullName evidence="3">Redox-active protein</fullName>
    </recommendedName>
</protein>
<evidence type="ECO:0008006" key="3">
    <source>
        <dbReference type="Google" id="ProtNLM"/>
    </source>
</evidence>
<dbReference type="Proteomes" id="UP001063350">
    <property type="component" value="Chromosome"/>
</dbReference>
<sequence>MALPPIQDLERWVTPRVARCYWNRDLNCTPTSLLILAEAFGVELVDQVLAAAIGMHGAGRYGAQCGLVEGGLLFTGILGRKLGLADSDIEPICHRFAASFEKIFSSLRCSDLRPGGFRADDPPHLCEPLTIRAIAHSIDFLTRSMGQTPRLGELDRR</sequence>
<accession>A0A915U0G4</accession>
<dbReference type="EMBL" id="AP024233">
    <property type="protein sequence ID" value="BCO09213.1"/>
    <property type="molecule type" value="Genomic_DNA"/>
</dbReference>
<name>A0A915U0G4_9BACT</name>
<dbReference type="KEGG" id="ddu:GF1_15890"/>
<evidence type="ECO:0000313" key="2">
    <source>
        <dbReference type="Proteomes" id="UP001063350"/>
    </source>
</evidence>
<dbReference type="RefSeq" id="WP_267929074.1">
    <property type="nucleotide sequence ID" value="NZ_AP024233.1"/>
</dbReference>
<evidence type="ECO:0000313" key="1">
    <source>
        <dbReference type="EMBL" id="BCO09213.1"/>
    </source>
</evidence>
<dbReference type="AlphaFoldDB" id="A0A915U0G4"/>
<gene>
    <name evidence="1" type="ORF">GF1_15890</name>
</gene>